<dbReference type="Proteomes" id="UP000249082">
    <property type="component" value="Unassembled WGS sequence"/>
</dbReference>
<comment type="caution">
    <text evidence="1">The sequence shown here is derived from an EMBL/GenBank/DDBJ whole genome shotgun (WGS) entry which is preliminary data.</text>
</comment>
<sequence length="104" mass="11714">MRERVDAFDWSTTPLGARDNWPSELEAVVRQILDSRFPKAIVWGPSFTTIYNDAFVPILGDKHVALGRSFADIWSEIWGEIGPIAARAYAGEATYIEDFPLIID</sequence>
<gene>
    <name evidence="1" type="ORF">DI555_22380</name>
</gene>
<dbReference type="EMBL" id="QFPX01000034">
    <property type="protein sequence ID" value="PZQ50632.1"/>
    <property type="molecule type" value="Genomic_DNA"/>
</dbReference>
<name>A0A2W5NB09_9SPHN</name>
<accession>A0A2W5NB09</accession>
<evidence type="ECO:0000313" key="2">
    <source>
        <dbReference type="Proteomes" id="UP000249082"/>
    </source>
</evidence>
<proteinExistence type="predicted"/>
<organism evidence="1 2">
    <name type="scientific">Novosphingobium pentaromativorans</name>
    <dbReference type="NCBI Taxonomy" id="205844"/>
    <lineage>
        <taxon>Bacteria</taxon>
        <taxon>Pseudomonadati</taxon>
        <taxon>Pseudomonadota</taxon>
        <taxon>Alphaproteobacteria</taxon>
        <taxon>Sphingomonadales</taxon>
        <taxon>Sphingomonadaceae</taxon>
        <taxon>Novosphingobium</taxon>
    </lineage>
</organism>
<protein>
    <recommendedName>
        <fullName evidence="3">Hybrid sensor histidine kinase/response regulator</fullName>
    </recommendedName>
</protein>
<evidence type="ECO:0000313" key="1">
    <source>
        <dbReference type="EMBL" id="PZQ50632.1"/>
    </source>
</evidence>
<evidence type="ECO:0008006" key="3">
    <source>
        <dbReference type="Google" id="ProtNLM"/>
    </source>
</evidence>
<reference evidence="1 2" key="1">
    <citation type="submission" date="2017-08" db="EMBL/GenBank/DDBJ databases">
        <title>Infants hospitalized years apart are colonized by the same room-sourced microbial strains.</title>
        <authorList>
            <person name="Brooks B."/>
            <person name="Olm M.R."/>
            <person name="Firek B.A."/>
            <person name="Baker R."/>
            <person name="Thomas B.C."/>
            <person name="Morowitz M.J."/>
            <person name="Banfield J.F."/>
        </authorList>
    </citation>
    <scope>NUCLEOTIDE SEQUENCE [LARGE SCALE GENOMIC DNA]</scope>
    <source>
        <strain evidence="1">S2_005_002_R2_33</strain>
    </source>
</reference>
<dbReference type="AlphaFoldDB" id="A0A2W5NB09"/>